<evidence type="ECO:0000313" key="2">
    <source>
        <dbReference type="Proteomes" id="UP001057452"/>
    </source>
</evidence>
<dbReference type="Proteomes" id="UP001057452">
    <property type="component" value="Chromosome 16"/>
</dbReference>
<comment type="caution">
    <text evidence="1">The sequence shown here is derived from an EMBL/GenBank/DDBJ whole genome shotgun (WGS) entry which is preliminary data.</text>
</comment>
<dbReference type="EMBL" id="CM043800">
    <property type="protein sequence ID" value="KAI4811251.1"/>
    <property type="molecule type" value="Genomic_DNA"/>
</dbReference>
<gene>
    <name evidence="1" type="ORF">KUCAC02_014165</name>
</gene>
<protein>
    <submittedName>
        <fullName evidence="1">Uncharacterized protein</fullName>
    </submittedName>
</protein>
<organism evidence="1 2">
    <name type="scientific">Chaenocephalus aceratus</name>
    <name type="common">Blackfin icefish</name>
    <name type="synonym">Chaenichthys aceratus</name>
    <dbReference type="NCBI Taxonomy" id="36190"/>
    <lineage>
        <taxon>Eukaryota</taxon>
        <taxon>Metazoa</taxon>
        <taxon>Chordata</taxon>
        <taxon>Craniata</taxon>
        <taxon>Vertebrata</taxon>
        <taxon>Euteleostomi</taxon>
        <taxon>Actinopterygii</taxon>
        <taxon>Neopterygii</taxon>
        <taxon>Teleostei</taxon>
        <taxon>Neoteleostei</taxon>
        <taxon>Acanthomorphata</taxon>
        <taxon>Eupercaria</taxon>
        <taxon>Perciformes</taxon>
        <taxon>Notothenioidei</taxon>
        <taxon>Channichthyidae</taxon>
        <taxon>Chaenocephalus</taxon>
    </lineage>
</organism>
<sequence>ENLAIQGKAAQSSMFKFYNAYYAIDGNRASDWDDGSCSCTAWDLNPWWRLSLPKTHKVFSVKITNRYENPDRLDGAEIHVGDSLVNNGADNPRFANITSIPPGYTVEFKVPKGMDGRYVYIGIPGRWEYLILCEVEVFGSALD</sequence>
<feature type="non-terminal residue" evidence="1">
    <location>
        <position position="1"/>
    </location>
</feature>
<name>A0ACB9WD19_CHAAC</name>
<evidence type="ECO:0000313" key="1">
    <source>
        <dbReference type="EMBL" id="KAI4811251.1"/>
    </source>
</evidence>
<keyword evidence="2" id="KW-1185">Reference proteome</keyword>
<reference evidence="1" key="1">
    <citation type="submission" date="2022-05" db="EMBL/GenBank/DDBJ databases">
        <title>Chromosome-level genome of Chaenocephalus aceratus.</title>
        <authorList>
            <person name="Park H."/>
        </authorList>
    </citation>
    <scope>NUCLEOTIDE SEQUENCE</scope>
    <source>
        <strain evidence="1">KU_202001</strain>
    </source>
</reference>
<accession>A0ACB9WD19</accession>
<proteinExistence type="predicted"/>